<protein>
    <submittedName>
        <fullName evidence="1">Uncharacterized protein</fullName>
    </submittedName>
</protein>
<dbReference type="AlphaFoldDB" id="A0AAV4Y2H3"/>
<evidence type="ECO:0000313" key="2">
    <source>
        <dbReference type="Proteomes" id="UP001054945"/>
    </source>
</evidence>
<sequence length="90" mass="10461">MSCESFVNASLHAIWRSEVKENAAMCRLFLLLRHDSIGYFVISSVNDKEEKKESSARKNCKKKHGMRPLRNFRKNSISNQIQQNSTKVLF</sequence>
<comment type="caution">
    <text evidence="1">The sequence shown here is derived from an EMBL/GenBank/DDBJ whole genome shotgun (WGS) entry which is preliminary data.</text>
</comment>
<gene>
    <name evidence="1" type="ORF">CEXT_794411</name>
</gene>
<name>A0AAV4Y2H3_CAEEX</name>
<dbReference type="Proteomes" id="UP001054945">
    <property type="component" value="Unassembled WGS sequence"/>
</dbReference>
<keyword evidence="2" id="KW-1185">Reference proteome</keyword>
<organism evidence="1 2">
    <name type="scientific">Caerostris extrusa</name>
    <name type="common">Bark spider</name>
    <name type="synonym">Caerostris bankana</name>
    <dbReference type="NCBI Taxonomy" id="172846"/>
    <lineage>
        <taxon>Eukaryota</taxon>
        <taxon>Metazoa</taxon>
        <taxon>Ecdysozoa</taxon>
        <taxon>Arthropoda</taxon>
        <taxon>Chelicerata</taxon>
        <taxon>Arachnida</taxon>
        <taxon>Araneae</taxon>
        <taxon>Araneomorphae</taxon>
        <taxon>Entelegynae</taxon>
        <taxon>Araneoidea</taxon>
        <taxon>Araneidae</taxon>
        <taxon>Caerostris</taxon>
    </lineage>
</organism>
<dbReference type="EMBL" id="BPLR01018621">
    <property type="protein sequence ID" value="GIZ01069.1"/>
    <property type="molecule type" value="Genomic_DNA"/>
</dbReference>
<evidence type="ECO:0000313" key="1">
    <source>
        <dbReference type="EMBL" id="GIZ01069.1"/>
    </source>
</evidence>
<proteinExistence type="predicted"/>
<accession>A0AAV4Y2H3</accession>
<reference evidence="1 2" key="1">
    <citation type="submission" date="2021-06" db="EMBL/GenBank/DDBJ databases">
        <title>Caerostris extrusa draft genome.</title>
        <authorList>
            <person name="Kono N."/>
            <person name="Arakawa K."/>
        </authorList>
    </citation>
    <scope>NUCLEOTIDE SEQUENCE [LARGE SCALE GENOMIC DNA]</scope>
</reference>